<organism evidence="1 2">
    <name type="scientific">Molossus molossus</name>
    <name type="common">Pallas' mastiff bat</name>
    <name type="synonym">Vespertilio molossus</name>
    <dbReference type="NCBI Taxonomy" id="27622"/>
    <lineage>
        <taxon>Eukaryota</taxon>
        <taxon>Metazoa</taxon>
        <taxon>Chordata</taxon>
        <taxon>Craniata</taxon>
        <taxon>Vertebrata</taxon>
        <taxon>Euteleostomi</taxon>
        <taxon>Mammalia</taxon>
        <taxon>Eutheria</taxon>
        <taxon>Laurasiatheria</taxon>
        <taxon>Chiroptera</taxon>
        <taxon>Yangochiroptera</taxon>
        <taxon>Molossidae</taxon>
        <taxon>Molossus</taxon>
    </lineage>
</organism>
<evidence type="ECO:0000313" key="2">
    <source>
        <dbReference type="Proteomes" id="UP000550707"/>
    </source>
</evidence>
<sequence length="75" mass="8557">MQGRGLFKIFPQSQTVALSHEVFPWNGEVSRARGEPRKEACPNEGLFSFRQGWPGEPYQEASLCQFPNCKRQGKE</sequence>
<proteinExistence type="predicted"/>
<keyword evidence="2" id="KW-1185">Reference proteome</keyword>
<protein>
    <submittedName>
        <fullName evidence="1">PHD finger protein 20</fullName>
    </submittedName>
</protein>
<name>A0A7J8HIG2_MOLMO</name>
<evidence type="ECO:0000313" key="1">
    <source>
        <dbReference type="EMBL" id="KAF6472076.1"/>
    </source>
</evidence>
<dbReference type="EMBL" id="JACASF010000006">
    <property type="protein sequence ID" value="KAF6472076.1"/>
    <property type="molecule type" value="Genomic_DNA"/>
</dbReference>
<gene>
    <name evidence="1" type="ORF">HJG59_014149</name>
</gene>
<reference evidence="1 2" key="1">
    <citation type="journal article" date="2020" name="Nature">
        <title>Six reference-quality genomes reveal evolution of bat adaptations.</title>
        <authorList>
            <person name="Jebb D."/>
            <person name="Huang Z."/>
            <person name="Pippel M."/>
            <person name="Hughes G.M."/>
            <person name="Lavrichenko K."/>
            <person name="Devanna P."/>
            <person name="Winkler S."/>
            <person name="Jermiin L.S."/>
            <person name="Skirmuntt E.C."/>
            <person name="Katzourakis A."/>
            <person name="Burkitt-Gray L."/>
            <person name="Ray D.A."/>
            <person name="Sullivan K.A.M."/>
            <person name="Roscito J.G."/>
            <person name="Kirilenko B.M."/>
            <person name="Davalos L.M."/>
            <person name="Corthals A.P."/>
            <person name="Power M.L."/>
            <person name="Jones G."/>
            <person name="Ransome R.D."/>
            <person name="Dechmann D.K.N."/>
            <person name="Locatelli A.G."/>
            <person name="Puechmaille S.J."/>
            <person name="Fedrigo O."/>
            <person name="Jarvis E.D."/>
            <person name="Hiller M."/>
            <person name="Vernes S.C."/>
            <person name="Myers E.W."/>
            <person name="Teeling E.C."/>
        </authorList>
    </citation>
    <scope>NUCLEOTIDE SEQUENCE [LARGE SCALE GENOMIC DNA]</scope>
    <source>
        <strain evidence="1">MMolMol1</strain>
        <tissue evidence="1">Muscle</tissue>
    </source>
</reference>
<dbReference type="Proteomes" id="UP000550707">
    <property type="component" value="Unassembled WGS sequence"/>
</dbReference>
<accession>A0A7J8HIG2</accession>
<comment type="caution">
    <text evidence="1">The sequence shown here is derived from an EMBL/GenBank/DDBJ whole genome shotgun (WGS) entry which is preliminary data.</text>
</comment>
<dbReference type="AlphaFoldDB" id="A0A7J8HIG2"/>